<dbReference type="Gene3D" id="3.40.50.150">
    <property type="entry name" value="Vaccinia Virus protein VP39"/>
    <property type="match status" value="1"/>
</dbReference>
<dbReference type="InterPro" id="IPR025774">
    <property type="entry name" value="PiNMT-like"/>
</dbReference>
<name>A0A0P8DCX1_9CYAN</name>
<reference evidence="6 7" key="1">
    <citation type="submission" date="2015-09" db="EMBL/GenBank/DDBJ databases">
        <title>Identification and resolution of microdiversity through metagenomic sequencing of parallel consortia.</title>
        <authorList>
            <person name="Nelson W.C."/>
            <person name="Romine M.F."/>
            <person name="Lindemann S.R."/>
        </authorList>
    </citation>
    <scope>NUCLEOTIDE SEQUENCE [LARGE SCALE GENOMIC DNA]</scope>
    <source>
        <strain evidence="6">Ana</strain>
    </source>
</reference>
<feature type="region of interest" description="SAM motif III" evidence="4">
    <location>
        <begin position="174"/>
        <end position="183"/>
    </location>
</feature>
<dbReference type="CDD" id="cd02440">
    <property type="entry name" value="AdoMet_MTases"/>
    <property type="match status" value="1"/>
</dbReference>
<feature type="domain" description="Methyltransferase type 11" evidence="5">
    <location>
        <begin position="73"/>
        <end position="182"/>
    </location>
</feature>
<evidence type="ECO:0000256" key="1">
    <source>
        <dbReference type="ARBA" id="ARBA00022603"/>
    </source>
</evidence>
<evidence type="ECO:0000256" key="2">
    <source>
        <dbReference type="ARBA" id="ARBA00022679"/>
    </source>
</evidence>
<dbReference type="PROSITE" id="PS51581">
    <property type="entry name" value="SAM_GTMT"/>
    <property type="match status" value="1"/>
</dbReference>
<dbReference type="STRING" id="1666911.HLUCCA11_16385"/>
<evidence type="ECO:0000256" key="3">
    <source>
        <dbReference type="ARBA" id="ARBA00022691"/>
    </source>
</evidence>
<evidence type="ECO:0000313" key="7">
    <source>
        <dbReference type="Proteomes" id="UP000050465"/>
    </source>
</evidence>
<evidence type="ECO:0000256" key="4">
    <source>
        <dbReference type="PROSITE-ProRule" id="PRU00914"/>
    </source>
</evidence>
<dbReference type="InterPro" id="IPR029063">
    <property type="entry name" value="SAM-dependent_MTases_sf"/>
</dbReference>
<keyword evidence="2 4" id="KW-0808">Transferase</keyword>
<dbReference type="Proteomes" id="UP000050465">
    <property type="component" value="Unassembled WGS sequence"/>
</dbReference>
<comment type="caution">
    <text evidence="6">The sequence shown here is derived from an EMBL/GenBank/DDBJ whole genome shotgun (WGS) entry which is preliminary data.</text>
</comment>
<dbReference type="PANTHER" id="PTHR44068">
    <property type="entry name" value="ZGC:194242"/>
    <property type="match status" value="1"/>
</dbReference>
<evidence type="ECO:0000313" key="6">
    <source>
        <dbReference type="EMBL" id="KPQ34001.1"/>
    </source>
</evidence>
<sequence length="300" mass="33515">MSTSTATEGTFTQKIQRFYDESSRLWERTWGEHMHHGYYGISGRHRKNRRQAQIDLIEELLRWSQVSAADTILDVGCGIGGSTLYLADKYQAKAVGITLSPVQAERASERAAEQGIALHAFEDFADADASAVQFQVTDALATPFPDNSFDFIWSMESGEHMPDKQGFLQECYRQLKPGGTFLMATWCHREVDNLAGPLTNDEKLHLDRLYQLYHLPYVISLGDYGDIAANVGFTHLAMADWSQQVEFFWQDVVNSALDPKVIAGIFQAGTETIRGTAAIALMTTGFSRGLIRYGLLRGSK</sequence>
<evidence type="ECO:0000259" key="5">
    <source>
        <dbReference type="Pfam" id="PF08241"/>
    </source>
</evidence>
<accession>A0A0P8DCX1</accession>
<feature type="region of interest" description="SAM motif I" evidence="4">
    <location>
        <begin position="72"/>
        <end position="81"/>
    </location>
</feature>
<gene>
    <name evidence="6" type="ORF">HLUCCA11_16385</name>
</gene>
<dbReference type="GO" id="GO:0032259">
    <property type="term" value="P:methylation"/>
    <property type="evidence" value="ECO:0007669"/>
    <property type="project" value="UniProtKB-UniRule"/>
</dbReference>
<dbReference type="PANTHER" id="PTHR44068:SF11">
    <property type="entry name" value="GERANYL DIPHOSPHATE 2-C-METHYLTRANSFERASE"/>
    <property type="match status" value="1"/>
</dbReference>
<comment type="similarity">
    <text evidence="4">Belongs to the class I-like SAM-binding methyltransferase superfamily. gTMT family.</text>
</comment>
<keyword evidence="1 4" id="KW-0489">Methyltransferase</keyword>
<feature type="region of interest" description="SAM motif II" evidence="4">
    <location>
        <begin position="147"/>
        <end position="155"/>
    </location>
</feature>
<dbReference type="Pfam" id="PF08241">
    <property type="entry name" value="Methyltransf_11"/>
    <property type="match status" value="1"/>
</dbReference>
<dbReference type="GO" id="GO:0008757">
    <property type="term" value="F:S-adenosylmethionine-dependent methyltransferase activity"/>
    <property type="evidence" value="ECO:0007669"/>
    <property type="project" value="InterPro"/>
</dbReference>
<organism evidence="6 7">
    <name type="scientific">Phormidesmis priestleyi Ana</name>
    <dbReference type="NCBI Taxonomy" id="1666911"/>
    <lineage>
        <taxon>Bacteria</taxon>
        <taxon>Bacillati</taxon>
        <taxon>Cyanobacteriota</taxon>
        <taxon>Cyanophyceae</taxon>
        <taxon>Leptolyngbyales</taxon>
        <taxon>Leptolyngbyaceae</taxon>
        <taxon>Phormidesmis</taxon>
    </lineage>
</organism>
<proteinExistence type="inferred from homology"/>
<keyword evidence="3 4" id="KW-0949">S-adenosyl-L-methionine</keyword>
<dbReference type="InterPro" id="IPR050447">
    <property type="entry name" value="Erg6_SMT_methyltransf"/>
</dbReference>
<dbReference type="PATRIC" id="fig|1666911.3.peg.985"/>
<protein>
    <submittedName>
        <fullName evidence="6">Tocopherol O-methyltransferase</fullName>
    </submittedName>
</protein>
<dbReference type="AlphaFoldDB" id="A0A0P8DCX1"/>
<dbReference type="SUPFAM" id="SSF53335">
    <property type="entry name" value="S-adenosyl-L-methionine-dependent methyltransferases"/>
    <property type="match status" value="1"/>
</dbReference>
<dbReference type="InterPro" id="IPR013216">
    <property type="entry name" value="Methyltransf_11"/>
</dbReference>
<dbReference type="EMBL" id="LJZR01000024">
    <property type="protein sequence ID" value="KPQ34001.1"/>
    <property type="molecule type" value="Genomic_DNA"/>
</dbReference>